<dbReference type="Proteomes" id="UP000004810">
    <property type="component" value="Unassembled WGS sequence"/>
</dbReference>
<comment type="caution">
    <text evidence="1">The sequence shown here is derived from an EMBL/GenBank/DDBJ whole genome shotgun (WGS) entry which is preliminary data.</text>
</comment>
<reference evidence="2" key="1">
    <citation type="submission" date="2012-08" db="EMBL/GenBank/DDBJ databases">
        <title>The Genome Sequence of Wuchereria bancrofti.</title>
        <authorList>
            <person name="Nutman T.B."/>
            <person name="Fink D.L."/>
            <person name="Russ C."/>
            <person name="Young S."/>
            <person name="Zeng Q."/>
            <person name="Koehrsen M."/>
            <person name="Alvarado L."/>
            <person name="Berlin A."/>
            <person name="Chapman S.B."/>
            <person name="Chen Z."/>
            <person name="Freedman E."/>
            <person name="Gellesch M."/>
            <person name="Goldberg J."/>
            <person name="Griggs A."/>
            <person name="Gujja S."/>
            <person name="Heilman E.R."/>
            <person name="Heiman D."/>
            <person name="Hepburn T."/>
            <person name="Howarth C."/>
            <person name="Jen D."/>
            <person name="Larson L."/>
            <person name="Lewis B."/>
            <person name="Mehta T."/>
            <person name="Park D."/>
            <person name="Pearson M."/>
            <person name="Roberts A."/>
            <person name="Saif S."/>
            <person name="Shea T."/>
            <person name="Shenoy N."/>
            <person name="Sisk P."/>
            <person name="Stolte C."/>
            <person name="Sykes S."/>
            <person name="Walk T."/>
            <person name="White J."/>
            <person name="Yandava C."/>
            <person name="Haas B."/>
            <person name="Henn M.R."/>
            <person name="Nusbaum C."/>
            <person name="Birren B."/>
        </authorList>
    </citation>
    <scope>NUCLEOTIDE SEQUENCE [LARGE SCALE GENOMIC DNA]</scope>
    <source>
        <strain evidence="2">NA</strain>
    </source>
</reference>
<dbReference type="EMBL" id="ADBV01017680">
    <property type="protein sequence ID" value="EJW71796.1"/>
    <property type="molecule type" value="Genomic_DNA"/>
</dbReference>
<proteinExistence type="predicted"/>
<evidence type="ECO:0000313" key="2">
    <source>
        <dbReference type="Proteomes" id="UP000004810"/>
    </source>
</evidence>
<protein>
    <submittedName>
        <fullName evidence="1">Uncharacterized protein</fullName>
    </submittedName>
</protein>
<gene>
    <name evidence="1" type="ORF">WUBG_17299</name>
</gene>
<evidence type="ECO:0000313" key="1">
    <source>
        <dbReference type="EMBL" id="EJW71796.1"/>
    </source>
</evidence>
<sequence length="51" mass="5881">MKALLAMIETEVVIARQSGLQLDICRNLVRVRVFDLDYGECVWGPYRNLPD</sequence>
<name>J9DQG3_WUCBA</name>
<accession>J9DQG3</accession>
<dbReference type="AlphaFoldDB" id="J9DQG3"/>
<feature type="non-terminal residue" evidence="1">
    <location>
        <position position="51"/>
    </location>
</feature>
<organism evidence="1 2">
    <name type="scientific">Wuchereria bancrofti</name>
    <dbReference type="NCBI Taxonomy" id="6293"/>
    <lineage>
        <taxon>Eukaryota</taxon>
        <taxon>Metazoa</taxon>
        <taxon>Ecdysozoa</taxon>
        <taxon>Nematoda</taxon>
        <taxon>Chromadorea</taxon>
        <taxon>Rhabditida</taxon>
        <taxon>Spirurina</taxon>
        <taxon>Spiruromorpha</taxon>
        <taxon>Filarioidea</taxon>
        <taxon>Onchocercidae</taxon>
        <taxon>Wuchereria</taxon>
    </lineage>
</organism>